<feature type="compositionally biased region" description="Basic and acidic residues" evidence="5">
    <location>
        <begin position="370"/>
        <end position="390"/>
    </location>
</feature>
<keyword evidence="4" id="KW-0479">Metal-binding</keyword>
<dbReference type="InterPro" id="IPR003595">
    <property type="entry name" value="Tyr_Pase_cat"/>
</dbReference>
<feature type="domain" description="Tyrosine-protein phosphatase" evidence="6">
    <location>
        <begin position="1"/>
        <end position="172"/>
    </location>
</feature>
<dbReference type="PROSITE" id="PS51417">
    <property type="entry name" value="ARF"/>
    <property type="match status" value="1"/>
</dbReference>
<feature type="region of interest" description="Disordered" evidence="5">
    <location>
        <begin position="502"/>
        <end position="547"/>
    </location>
</feature>
<dbReference type="InterPro" id="IPR006689">
    <property type="entry name" value="Small_GTPase_ARF/SAR"/>
</dbReference>
<keyword evidence="4" id="KW-0460">Magnesium</keyword>
<dbReference type="PRINTS" id="PR00328">
    <property type="entry name" value="SAR1GTPBP"/>
</dbReference>
<feature type="region of interest" description="Disordered" evidence="5">
    <location>
        <begin position="370"/>
        <end position="483"/>
    </location>
</feature>
<dbReference type="Pfam" id="PF00102">
    <property type="entry name" value="Y_phosphatase"/>
    <property type="match status" value="1"/>
</dbReference>
<sequence>MLIRREAEKDEWKRNYPEVEGEMKFFGAYTISNAATGKFNYAQRREHLEVAARHLLVTKDGGGEPLEVTHLLVLNWPKDDCPAVELALCELLIYLRDVKSVRTLLLHDEPYTGRSDTVVLLATMIAHMDTRGERTELEAMKRETLERLRACRDGAVRTMEQFIFCCGVMQLYFWERYGEVPNDHLEFISNWSSTMRLSSRDDNLFFEIALACFGLDAAGKTTVLKMMKGESPRNVLSTNGFSLMEMGFDREYRLKVYDVGGGEKIRDIWRNYYAEVHGFIYVVDTSKSGRLQENIAILKLDKVRQPPRSVLARHSKKHQHGILDGLVVLVRQIIADYGLLNEKVQEAEARLKERQEQDRMRRKIRLAELERQREEAEEAETSKEKREIPEPRPPTTMSELHTRNEIVETVYPMPSDAKQETPKTPKTPKTPQADHFQMRPDDVASIDEEPQPGPSRISADSIDTMQGNQFGGSQLSSEVFDDIPETVKSGSMIASPPLAALARTPKNTKYDSSSPASSSSDILADAVVREQPRLPPLKRPSGLAKKRSAVHTMYNPITVDADGVETLSTKGHLNAAYQPDEESFSAKPIGSNTSLKSFQANGSLSGDRNTVSYRKQSDRVRLG</sequence>
<evidence type="ECO:0000256" key="5">
    <source>
        <dbReference type="SAM" id="MobiDB-lite"/>
    </source>
</evidence>
<proteinExistence type="predicted"/>
<evidence type="ECO:0000256" key="4">
    <source>
        <dbReference type="PIRSR" id="PIRSR606689-2"/>
    </source>
</evidence>
<dbReference type="PROSITE" id="PS50055">
    <property type="entry name" value="TYR_PHOSPHATASE_PTP"/>
    <property type="match status" value="1"/>
</dbReference>
<dbReference type="InterPro" id="IPR000242">
    <property type="entry name" value="PTP_cat"/>
</dbReference>
<dbReference type="PANTHER" id="PTHR46090">
    <property type="entry name" value="ADP-RIBOSYLATION FACTOR-LIKE PROTEIN 13B"/>
    <property type="match status" value="1"/>
</dbReference>
<protein>
    <submittedName>
        <fullName evidence="8">Uncharacterized protein</fullName>
    </submittedName>
</protein>
<evidence type="ECO:0000256" key="2">
    <source>
        <dbReference type="ARBA" id="ARBA00023134"/>
    </source>
</evidence>
<dbReference type="SMART" id="SM00404">
    <property type="entry name" value="PTPc_motif"/>
    <property type="match status" value="1"/>
</dbReference>
<evidence type="ECO:0000313" key="8">
    <source>
        <dbReference type="EMBL" id="CAJ0572374.1"/>
    </source>
</evidence>
<feature type="compositionally biased region" description="Polar residues" evidence="5">
    <location>
        <begin position="590"/>
        <end position="614"/>
    </location>
</feature>
<comment type="caution">
    <text evidence="8">The sequence shown here is derived from an EMBL/GenBank/DDBJ whole genome shotgun (WGS) entry which is preliminary data.</text>
</comment>
<feature type="domain" description="Tyrosine specific protein phosphatases" evidence="7">
    <location>
        <begin position="89"/>
        <end position="163"/>
    </location>
</feature>
<reference evidence="8" key="1">
    <citation type="submission" date="2023-06" db="EMBL/GenBank/DDBJ databases">
        <authorList>
            <person name="Delattre M."/>
        </authorList>
    </citation>
    <scope>NUCLEOTIDE SEQUENCE</scope>
    <source>
        <strain evidence="8">AF72</strain>
    </source>
</reference>
<feature type="binding site" evidence="4">
    <location>
        <position position="221"/>
    </location>
    <ligand>
        <name>Mg(2+)</name>
        <dbReference type="ChEBI" id="CHEBI:18420"/>
    </ligand>
</feature>
<gene>
    <name evidence="8" type="ORF">MSPICULIGERA_LOCUS10762</name>
</gene>
<feature type="binding site" evidence="4">
    <location>
        <position position="238"/>
    </location>
    <ligand>
        <name>Mg(2+)</name>
        <dbReference type="ChEBI" id="CHEBI:18420"/>
    </ligand>
</feature>
<feature type="region of interest" description="Disordered" evidence="5">
    <location>
        <begin position="577"/>
        <end position="623"/>
    </location>
</feature>
<keyword evidence="2 3" id="KW-0342">GTP-binding</keyword>
<dbReference type="Proteomes" id="UP001177023">
    <property type="component" value="Unassembled WGS sequence"/>
</dbReference>
<dbReference type="InterPro" id="IPR029021">
    <property type="entry name" value="Prot-tyrosine_phosphatase-like"/>
</dbReference>
<evidence type="ECO:0000259" key="6">
    <source>
        <dbReference type="PROSITE" id="PS50055"/>
    </source>
</evidence>
<feature type="non-terminal residue" evidence="8">
    <location>
        <position position="1"/>
    </location>
</feature>
<organism evidence="8 9">
    <name type="scientific">Mesorhabditis spiculigera</name>
    <dbReference type="NCBI Taxonomy" id="96644"/>
    <lineage>
        <taxon>Eukaryota</taxon>
        <taxon>Metazoa</taxon>
        <taxon>Ecdysozoa</taxon>
        <taxon>Nematoda</taxon>
        <taxon>Chromadorea</taxon>
        <taxon>Rhabditida</taxon>
        <taxon>Rhabditina</taxon>
        <taxon>Rhabditomorpha</taxon>
        <taxon>Rhabditoidea</taxon>
        <taxon>Rhabditidae</taxon>
        <taxon>Mesorhabditinae</taxon>
        <taxon>Mesorhabditis</taxon>
    </lineage>
</organism>
<evidence type="ECO:0000259" key="7">
    <source>
        <dbReference type="PROSITE" id="PS50056"/>
    </source>
</evidence>
<dbReference type="PROSITE" id="PS50056">
    <property type="entry name" value="TYR_PHOSPHATASE_2"/>
    <property type="match status" value="1"/>
</dbReference>
<name>A0AA36CQ17_9BILA</name>
<feature type="compositionally biased region" description="Polar residues" evidence="5">
    <location>
        <begin position="461"/>
        <end position="477"/>
    </location>
</feature>
<dbReference type="GO" id="GO:0004725">
    <property type="term" value="F:protein tyrosine phosphatase activity"/>
    <property type="evidence" value="ECO:0007669"/>
    <property type="project" value="InterPro"/>
</dbReference>
<accession>A0AA36CQ17</accession>
<dbReference type="SUPFAM" id="SSF52540">
    <property type="entry name" value="P-loop containing nucleoside triphosphate hydrolases"/>
    <property type="match status" value="1"/>
</dbReference>
<dbReference type="GO" id="GO:0003924">
    <property type="term" value="F:GTPase activity"/>
    <property type="evidence" value="ECO:0007669"/>
    <property type="project" value="InterPro"/>
</dbReference>
<feature type="compositionally biased region" description="Low complexity" evidence="5">
    <location>
        <begin position="511"/>
        <end position="526"/>
    </location>
</feature>
<dbReference type="GO" id="GO:0005525">
    <property type="term" value="F:GTP binding"/>
    <property type="evidence" value="ECO:0007669"/>
    <property type="project" value="UniProtKB-KW"/>
</dbReference>
<feature type="binding site" evidence="3">
    <location>
        <begin position="214"/>
        <end position="221"/>
    </location>
    <ligand>
        <name>GTP</name>
        <dbReference type="ChEBI" id="CHEBI:37565"/>
    </ligand>
</feature>
<dbReference type="SUPFAM" id="SSF52799">
    <property type="entry name" value="(Phosphotyrosine protein) phosphatases II"/>
    <property type="match status" value="1"/>
</dbReference>
<dbReference type="InterPro" id="IPR000387">
    <property type="entry name" value="Tyr_Pase_dom"/>
</dbReference>
<evidence type="ECO:0000256" key="1">
    <source>
        <dbReference type="ARBA" id="ARBA00022741"/>
    </source>
</evidence>
<keyword evidence="1 3" id="KW-0547">Nucleotide-binding</keyword>
<dbReference type="AlphaFoldDB" id="A0AA36CQ17"/>
<keyword evidence="9" id="KW-1185">Reference proteome</keyword>
<dbReference type="SMART" id="SM00177">
    <property type="entry name" value="ARF"/>
    <property type="match status" value="1"/>
</dbReference>
<evidence type="ECO:0000256" key="3">
    <source>
        <dbReference type="PIRSR" id="PIRSR606689-1"/>
    </source>
</evidence>
<evidence type="ECO:0000313" key="9">
    <source>
        <dbReference type="Proteomes" id="UP001177023"/>
    </source>
</evidence>
<feature type="binding site" evidence="3">
    <location>
        <position position="261"/>
    </location>
    <ligand>
        <name>GTP</name>
        <dbReference type="ChEBI" id="CHEBI:37565"/>
    </ligand>
</feature>
<dbReference type="InterPro" id="IPR051995">
    <property type="entry name" value="Ciliary_GTPase"/>
</dbReference>
<dbReference type="PANTHER" id="PTHR46090:SF2">
    <property type="entry name" value="ADP-RIBOSYLATION FACTOR-LIKE PROTEIN 13B"/>
    <property type="match status" value="1"/>
</dbReference>
<dbReference type="Pfam" id="PF00025">
    <property type="entry name" value="Arf"/>
    <property type="match status" value="1"/>
</dbReference>
<dbReference type="Gene3D" id="3.40.50.300">
    <property type="entry name" value="P-loop containing nucleotide triphosphate hydrolases"/>
    <property type="match status" value="1"/>
</dbReference>
<dbReference type="InterPro" id="IPR027417">
    <property type="entry name" value="P-loop_NTPase"/>
</dbReference>
<dbReference type="GO" id="GO:0046872">
    <property type="term" value="F:metal ion binding"/>
    <property type="evidence" value="ECO:0007669"/>
    <property type="project" value="UniProtKB-KW"/>
</dbReference>
<dbReference type="EMBL" id="CATQJA010002597">
    <property type="protein sequence ID" value="CAJ0572374.1"/>
    <property type="molecule type" value="Genomic_DNA"/>
</dbReference>
<dbReference type="Gene3D" id="3.90.190.10">
    <property type="entry name" value="Protein tyrosine phosphatase superfamily"/>
    <property type="match status" value="1"/>
</dbReference>